<evidence type="ECO:0000313" key="3">
    <source>
        <dbReference type="Proteomes" id="UP001358586"/>
    </source>
</evidence>
<dbReference type="InterPro" id="IPR012337">
    <property type="entry name" value="RNaseH-like_sf"/>
</dbReference>
<keyword evidence="3" id="KW-1185">Reference proteome</keyword>
<accession>A0ABR0PJS4</accession>
<proteinExistence type="predicted"/>
<dbReference type="SUPFAM" id="SSF53098">
    <property type="entry name" value="Ribonuclease H-like"/>
    <property type="match status" value="1"/>
</dbReference>
<evidence type="ECO:0000313" key="2">
    <source>
        <dbReference type="EMBL" id="KAK5824563.1"/>
    </source>
</evidence>
<sequence>MKRGKSARCPREVWLNIIKLRGMAFSDFYDINVALLTKQAWKLFENPDAPWAKILKENARSHSTPQTLASSWNPPPHGFIKINVDVSFDQRSKTASLAAIARGSDGSFITGANALNFAGSPLVAEALAVRLGSMLANTQQWRNTILESDNQTMIKCLKGYCKPLWEYVVVHDDISLLIT</sequence>
<organism evidence="2 3">
    <name type="scientific">Gossypium arboreum</name>
    <name type="common">Tree cotton</name>
    <name type="synonym">Gossypium nanking</name>
    <dbReference type="NCBI Taxonomy" id="29729"/>
    <lineage>
        <taxon>Eukaryota</taxon>
        <taxon>Viridiplantae</taxon>
        <taxon>Streptophyta</taxon>
        <taxon>Embryophyta</taxon>
        <taxon>Tracheophyta</taxon>
        <taxon>Spermatophyta</taxon>
        <taxon>Magnoliopsida</taxon>
        <taxon>eudicotyledons</taxon>
        <taxon>Gunneridae</taxon>
        <taxon>Pentapetalae</taxon>
        <taxon>rosids</taxon>
        <taxon>malvids</taxon>
        <taxon>Malvales</taxon>
        <taxon>Malvaceae</taxon>
        <taxon>Malvoideae</taxon>
        <taxon>Gossypium</taxon>
    </lineage>
</organism>
<dbReference type="InterPro" id="IPR036397">
    <property type="entry name" value="RNaseH_sf"/>
</dbReference>
<dbReference type="PANTHER" id="PTHR47074">
    <property type="entry name" value="BNAC02G40300D PROTEIN"/>
    <property type="match status" value="1"/>
</dbReference>
<dbReference type="InterPro" id="IPR044730">
    <property type="entry name" value="RNase_H-like_dom_plant"/>
</dbReference>
<gene>
    <name evidence="2" type="ORF">PVK06_019343</name>
</gene>
<dbReference type="Proteomes" id="UP001358586">
    <property type="component" value="Chromosome 6"/>
</dbReference>
<name>A0ABR0PJS4_GOSAR</name>
<dbReference type="InterPro" id="IPR052929">
    <property type="entry name" value="RNase_H-like_EbsB-rel"/>
</dbReference>
<dbReference type="PANTHER" id="PTHR47074:SF61">
    <property type="entry name" value="RNASE H TYPE-1 DOMAIN-CONTAINING PROTEIN"/>
    <property type="match status" value="1"/>
</dbReference>
<evidence type="ECO:0000259" key="1">
    <source>
        <dbReference type="Pfam" id="PF13456"/>
    </source>
</evidence>
<reference evidence="2 3" key="1">
    <citation type="submission" date="2023-03" db="EMBL/GenBank/DDBJ databases">
        <title>WGS of Gossypium arboreum.</title>
        <authorList>
            <person name="Yu D."/>
        </authorList>
    </citation>
    <scope>NUCLEOTIDE SEQUENCE [LARGE SCALE GENOMIC DNA]</scope>
    <source>
        <tissue evidence="2">Leaf</tissue>
    </source>
</reference>
<protein>
    <recommendedName>
        <fullName evidence="1">RNase H type-1 domain-containing protein</fullName>
    </recommendedName>
</protein>
<dbReference type="EMBL" id="JARKNE010000006">
    <property type="protein sequence ID" value="KAK5824563.1"/>
    <property type="molecule type" value="Genomic_DNA"/>
</dbReference>
<dbReference type="InterPro" id="IPR002156">
    <property type="entry name" value="RNaseH_domain"/>
</dbReference>
<dbReference type="Gene3D" id="3.30.420.10">
    <property type="entry name" value="Ribonuclease H-like superfamily/Ribonuclease H"/>
    <property type="match status" value="1"/>
</dbReference>
<dbReference type="CDD" id="cd06222">
    <property type="entry name" value="RNase_H_like"/>
    <property type="match status" value="1"/>
</dbReference>
<dbReference type="Pfam" id="PF13456">
    <property type="entry name" value="RVT_3"/>
    <property type="match status" value="1"/>
</dbReference>
<comment type="caution">
    <text evidence="2">The sequence shown here is derived from an EMBL/GenBank/DDBJ whole genome shotgun (WGS) entry which is preliminary data.</text>
</comment>
<feature type="domain" description="RNase H type-1" evidence="1">
    <location>
        <begin position="83"/>
        <end position="159"/>
    </location>
</feature>